<evidence type="ECO:0000313" key="3">
    <source>
        <dbReference type="Proteomes" id="UP000317093"/>
    </source>
</evidence>
<keyword evidence="1" id="KW-0812">Transmembrane</keyword>
<gene>
    <name evidence="2" type="ORF">Pan216_45740</name>
</gene>
<accession>A0A518B9V6</accession>
<dbReference type="Proteomes" id="UP000317093">
    <property type="component" value="Chromosome"/>
</dbReference>
<feature type="transmembrane region" description="Helical" evidence="1">
    <location>
        <begin position="6"/>
        <end position="30"/>
    </location>
</feature>
<dbReference type="EMBL" id="CP036279">
    <property type="protein sequence ID" value="QDU63693.1"/>
    <property type="molecule type" value="Genomic_DNA"/>
</dbReference>
<evidence type="ECO:0000313" key="2">
    <source>
        <dbReference type="EMBL" id="QDU63693.1"/>
    </source>
</evidence>
<name>A0A518B9V6_9BACT</name>
<feature type="transmembrane region" description="Helical" evidence="1">
    <location>
        <begin position="73"/>
        <end position="92"/>
    </location>
</feature>
<keyword evidence="1" id="KW-0472">Membrane</keyword>
<sequence length="96" mass="10162">MTPATVVSIVGVSLGILGSFSVMLSLPSILNFYGEALKHHDQAIAGLGRDNREDCVSTFNEPISFATKKSLRWVGFGFGVLFAGFIVQLVGLCLGA</sequence>
<organism evidence="2 3">
    <name type="scientific">Kolteria novifilia</name>
    <dbReference type="NCBI Taxonomy" id="2527975"/>
    <lineage>
        <taxon>Bacteria</taxon>
        <taxon>Pseudomonadati</taxon>
        <taxon>Planctomycetota</taxon>
        <taxon>Planctomycetia</taxon>
        <taxon>Kolteriales</taxon>
        <taxon>Kolteriaceae</taxon>
        <taxon>Kolteria</taxon>
    </lineage>
</organism>
<protein>
    <submittedName>
        <fullName evidence="2">Uncharacterized protein</fullName>
    </submittedName>
</protein>
<dbReference type="RefSeq" id="WP_145261352.1">
    <property type="nucleotide sequence ID" value="NZ_CP036279.1"/>
</dbReference>
<proteinExistence type="predicted"/>
<keyword evidence="1" id="KW-1133">Transmembrane helix</keyword>
<dbReference type="AlphaFoldDB" id="A0A518B9V6"/>
<reference evidence="2 3" key="1">
    <citation type="submission" date="2019-02" db="EMBL/GenBank/DDBJ databases">
        <title>Deep-cultivation of Planctomycetes and their phenomic and genomic characterization uncovers novel biology.</title>
        <authorList>
            <person name="Wiegand S."/>
            <person name="Jogler M."/>
            <person name="Boedeker C."/>
            <person name="Pinto D."/>
            <person name="Vollmers J."/>
            <person name="Rivas-Marin E."/>
            <person name="Kohn T."/>
            <person name="Peeters S.H."/>
            <person name="Heuer A."/>
            <person name="Rast P."/>
            <person name="Oberbeckmann S."/>
            <person name="Bunk B."/>
            <person name="Jeske O."/>
            <person name="Meyerdierks A."/>
            <person name="Storesund J.E."/>
            <person name="Kallscheuer N."/>
            <person name="Luecker S."/>
            <person name="Lage O.M."/>
            <person name="Pohl T."/>
            <person name="Merkel B.J."/>
            <person name="Hornburger P."/>
            <person name="Mueller R.-W."/>
            <person name="Bruemmer F."/>
            <person name="Labrenz M."/>
            <person name="Spormann A.M."/>
            <person name="Op den Camp H."/>
            <person name="Overmann J."/>
            <person name="Amann R."/>
            <person name="Jetten M.S.M."/>
            <person name="Mascher T."/>
            <person name="Medema M.H."/>
            <person name="Devos D.P."/>
            <person name="Kaster A.-K."/>
            <person name="Ovreas L."/>
            <person name="Rohde M."/>
            <person name="Galperin M.Y."/>
            <person name="Jogler C."/>
        </authorList>
    </citation>
    <scope>NUCLEOTIDE SEQUENCE [LARGE SCALE GENOMIC DNA]</scope>
    <source>
        <strain evidence="2 3">Pan216</strain>
    </source>
</reference>
<evidence type="ECO:0000256" key="1">
    <source>
        <dbReference type="SAM" id="Phobius"/>
    </source>
</evidence>
<keyword evidence="3" id="KW-1185">Reference proteome</keyword>
<dbReference type="KEGG" id="knv:Pan216_45740"/>